<dbReference type="EMBL" id="JAENII010000008">
    <property type="protein sequence ID" value="MBK1827694.1"/>
    <property type="molecule type" value="Genomic_DNA"/>
</dbReference>
<keyword evidence="3" id="KW-1185">Reference proteome</keyword>
<dbReference type="Pfam" id="PF10825">
    <property type="entry name" value="DUF2752"/>
    <property type="match status" value="1"/>
</dbReference>
<dbReference type="AlphaFoldDB" id="A0A934REG0"/>
<feature type="transmembrane region" description="Helical" evidence="1">
    <location>
        <begin position="54"/>
        <end position="73"/>
    </location>
</feature>
<dbReference type="Proteomes" id="UP000658278">
    <property type="component" value="Unassembled WGS sequence"/>
</dbReference>
<reference evidence="2" key="1">
    <citation type="submission" date="2021-01" db="EMBL/GenBank/DDBJ databases">
        <title>Modified the classification status of verrucomicrobia.</title>
        <authorList>
            <person name="Feng X."/>
        </authorList>
    </citation>
    <scope>NUCLEOTIDE SEQUENCE</scope>
    <source>
        <strain evidence="2">KCTC 22201</strain>
    </source>
</reference>
<dbReference type="InterPro" id="IPR021215">
    <property type="entry name" value="DUF2752"/>
</dbReference>
<feature type="transmembrane region" description="Helical" evidence="1">
    <location>
        <begin position="85"/>
        <end position="103"/>
    </location>
</feature>
<organism evidence="2 3">
    <name type="scientific">Haloferula rosea</name>
    <dbReference type="NCBI Taxonomy" id="490093"/>
    <lineage>
        <taxon>Bacteria</taxon>
        <taxon>Pseudomonadati</taxon>
        <taxon>Verrucomicrobiota</taxon>
        <taxon>Verrucomicrobiia</taxon>
        <taxon>Verrucomicrobiales</taxon>
        <taxon>Verrucomicrobiaceae</taxon>
        <taxon>Haloferula</taxon>
    </lineage>
</organism>
<evidence type="ECO:0000256" key="1">
    <source>
        <dbReference type="SAM" id="Phobius"/>
    </source>
</evidence>
<sequence length="118" mass="12673">MATWLLMTGGPSAMPWTCLLHDLTGLHCPGCGMTRAANAVLDGNVAAAFRFNPLGVILLPLALVALVPEVLGWLRGCPPAWRFPLGTRGAWVLAWLVIGFAVLRNLPFPPFNWLAPTS</sequence>
<keyword evidence="1" id="KW-0812">Transmembrane</keyword>
<evidence type="ECO:0000313" key="2">
    <source>
        <dbReference type="EMBL" id="MBK1827694.1"/>
    </source>
</evidence>
<comment type="caution">
    <text evidence="2">The sequence shown here is derived from an EMBL/GenBank/DDBJ whole genome shotgun (WGS) entry which is preliminary data.</text>
</comment>
<protein>
    <submittedName>
        <fullName evidence="2">DUF2752 domain-containing protein</fullName>
    </submittedName>
</protein>
<keyword evidence="1" id="KW-1133">Transmembrane helix</keyword>
<gene>
    <name evidence="2" type="ORF">JIN81_11745</name>
</gene>
<evidence type="ECO:0000313" key="3">
    <source>
        <dbReference type="Proteomes" id="UP000658278"/>
    </source>
</evidence>
<proteinExistence type="predicted"/>
<keyword evidence="1" id="KW-0472">Membrane</keyword>
<name>A0A934REG0_9BACT</name>
<accession>A0A934REG0</accession>